<organism evidence="2 3">
    <name type="scientific">Pseudocercospora fijiensis (strain CIRAD86)</name>
    <name type="common">Black leaf streak disease fungus</name>
    <name type="synonym">Mycosphaerella fijiensis</name>
    <dbReference type="NCBI Taxonomy" id="383855"/>
    <lineage>
        <taxon>Eukaryota</taxon>
        <taxon>Fungi</taxon>
        <taxon>Dikarya</taxon>
        <taxon>Ascomycota</taxon>
        <taxon>Pezizomycotina</taxon>
        <taxon>Dothideomycetes</taxon>
        <taxon>Dothideomycetidae</taxon>
        <taxon>Mycosphaerellales</taxon>
        <taxon>Mycosphaerellaceae</taxon>
        <taxon>Pseudocercospora</taxon>
    </lineage>
</organism>
<dbReference type="KEGG" id="pfj:MYCFIDRAFT_212727"/>
<keyword evidence="3" id="KW-1185">Reference proteome</keyword>
<dbReference type="VEuPathDB" id="FungiDB:MYCFIDRAFT_212727"/>
<reference evidence="2 3" key="1">
    <citation type="journal article" date="2012" name="PLoS Pathog.">
        <title>Diverse lifestyles and strategies of plant pathogenesis encoded in the genomes of eighteen Dothideomycetes fungi.</title>
        <authorList>
            <person name="Ohm R.A."/>
            <person name="Feau N."/>
            <person name="Henrissat B."/>
            <person name="Schoch C.L."/>
            <person name="Horwitz B.A."/>
            <person name="Barry K.W."/>
            <person name="Condon B.J."/>
            <person name="Copeland A.C."/>
            <person name="Dhillon B."/>
            <person name="Glaser F."/>
            <person name="Hesse C.N."/>
            <person name="Kosti I."/>
            <person name="LaButti K."/>
            <person name="Lindquist E.A."/>
            <person name="Lucas S."/>
            <person name="Salamov A.A."/>
            <person name="Bradshaw R.E."/>
            <person name="Ciuffetti L."/>
            <person name="Hamelin R.C."/>
            <person name="Kema G.H.J."/>
            <person name="Lawrence C."/>
            <person name="Scott J.A."/>
            <person name="Spatafora J.W."/>
            <person name="Turgeon B.G."/>
            <person name="de Wit P.J.G.M."/>
            <person name="Zhong S."/>
            <person name="Goodwin S.B."/>
            <person name="Grigoriev I.V."/>
        </authorList>
    </citation>
    <scope>NUCLEOTIDE SEQUENCE [LARGE SCALE GENOMIC DNA]</scope>
    <source>
        <strain evidence="2 3">CIRAD86</strain>
    </source>
</reference>
<proteinExistence type="predicted"/>
<evidence type="ECO:0000313" key="3">
    <source>
        <dbReference type="Proteomes" id="UP000016932"/>
    </source>
</evidence>
<feature type="compositionally biased region" description="Acidic residues" evidence="1">
    <location>
        <begin position="312"/>
        <end position="325"/>
    </location>
</feature>
<gene>
    <name evidence="2" type="ORF">MYCFIDRAFT_212727</name>
</gene>
<feature type="compositionally biased region" description="Low complexity" evidence="1">
    <location>
        <begin position="16"/>
        <end position="30"/>
    </location>
</feature>
<dbReference type="GeneID" id="19337813"/>
<dbReference type="OrthoDB" id="5336565at2759"/>
<evidence type="ECO:0000256" key="1">
    <source>
        <dbReference type="SAM" id="MobiDB-lite"/>
    </source>
</evidence>
<dbReference type="eggNOG" id="ENOG502SJYB">
    <property type="taxonomic scope" value="Eukaryota"/>
</dbReference>
<dbReference type="HOGENOM" id="CLU_847662_0_0_1"/>
<dbReference type="Proteomes" id="UP000016932">
    <property type="component" value="Unassembled WGS sequence"/>
</dbReference>
<protein>
    <submittedName>
        <fullName evidence="2">Uncharacterized protein</fullName>
    </submittedName>
</protein>
<dbReference type="AlphaFoldDB" id="M3AIH8"/>
<feature type="region of interest" description="Disordered" evidence="1">
    <location>
        <begin position="1"/>
        <end position="36"/>
    </location>
</feature>
<sequence length="333" mass="36653">MSSSTSRSRSRKRSRPGTSTVPTVSSQPTSALSEKASTYDDGTLNVLRDCCIYGPPFATGVEPSNKAELLAGLQRRRSSLDASAYPDSNFKRFLKANYEALNESQVMLEVVYPYFTTYFKDHPKSANLAFTNLEPIFQPPPKISPPQPDHSFGTAEEDIHLAVRNKLDKFIVCSRKPHAPAAVNDMMQVKGREGKARVLDTQITKDGAIGERAMYELHGFARGSPCPADGVAHTFLQSYHDGVMKFFVAFRKASSVRREPDKIYITEIAGEYLCGSPEHLRKGLTMYRNFVDMATEARSKAVEAANAVALASEDEGEGEGEENEEFHDAPAAA</sequence>
<dbReference type="EMBL" id="KB446572">
    <property type="protein sequence ID" value="EME77013.1"/>
    <property type="molecule type" value="Genomic_DNA"/>
</dbReference>
<name>M3AIH8_PSEFD</name>
<evidence type="ECO:0000313" key="2">
    <source>
        <dbReference type="EMBL" id="EME77013.1"/>
    </source>
</evidence>
<dbReference type="STRING" id="383855.M3AIH8"/>
<dbReference type="RefSeq" id="XP_007932452.1">
    <property type="nucleotide sequence ID" value="XM_007934261.1"/>
</dbReference>
<feature type="region of interest" description="Disordered" evidence="1">
    <location>
        <begin position="310"/>
        <end position="333"/>
    </location>
</feature>
<accession>M3AIH8</accession>